<dbReference type="PANTHER" id="PTHR24305">
    <property type="entry name" value="CYTOCHROME P450"/>
    <property type="match status" value="1"/>
</dbReference>
<name>A0A9N9Q499_9HELO</name>
<dbReference type="InterPro" id="IPR036396">
    <property type="entry name" value="Cyt_P450_sf"/>
</dbReference>
<evidence type="ECO:0000313" key="10">
    <source>
        <dbReference type="EMBL" id="CAG8974222.1"/>
    </source>
</evidence>
<accession>A0A9N9Q499</accession>
<proteinExistence type="predicted"/>
<evidence type="ECO:0000256" key="3">
    <source>
        <dbReference type="ARBA" id="ARBA00022617"/>
    </source>
</evidence>
<feature type="compositionally biased region" description="Basic and acidic residues" evidence="9">
    <location>
        <begin position="1"/>
        <end position="20"/>
    </location>
</feature>
<evidence type="ECO:0000256" key="7">
    <source>
        <dbReference type="ARBA" id="ARBA00023033"/>
    </source>
</evidence>
<evidence type="ECO:0000256" key="6">
    <source>
        <dbReference type="ARBA" id="ARBA00023004"/>
    </source>
</evidence>
<protein>
    <recommendedName>
        <fullName evidence="12">Cytochrome P450</fullName>
    </recommendedName>
</protein>
<dbReference type="Proteomes" id="UP000701801">
    <property type="component" value="Unassembled WGS sequence"/>
</dbReference>
<comment type="cofactor">
    <cofactor evidence="1 8">
        <name>heme</name>
        <dbReference type="ChEBI" id="CHEBI:30413"/>
    </cofactor>
</comment>
<dbReference type="InterPro" id="IPR002401">
    <property type="entry name" value="Cyt_P450_E_grp-I"/>
</dbReference>
<dbReference type="InterPro" id="IPR001128">
    <property type="entry name" value="Cyt_P450"/>
</dbReference>
<dbReference type="PRINTS" id="PR00463">
    <property type="entry name" value="EP450I"/>
</dbReference>
<dbReference type="PRINTS" id="PR00385">
    <property type="entry name" value="P450"/>
</dbReference>
<evidence type="ECO:0000256" key="4">
    <source>
        <dbReference type="ARBA" id="ARBA00022723"/>
    </source>
</evidence>
<keyword evidence="4 8" id="KW-0479">Metal-binding</keyword>
<feature type="region of interest" description="Disordered" evidence="9">
    <location>
        <begin position="1"/>
        <end position="25"/>
    </location>
</feature>
<evidence type="ECO:0000256" key="8">
    <source>
        <dbReference type="PIRSR" id="PIRSR602401-1"/>
    </source>
</evidence>
<organism evidence="10 11">
    <name type="scientific">Hymenoscyphus albidus</name>
    <dbReference type="NCBI Taxonomy" id="595503"/>
    <lineage>
        <taxon>Eukaryota</taxon>
        <taxon>Fungi</taxon>
        <taxon>Dikarya</taxon>
        <taxon>Ascomycota</taxon>
        <taxon>Pezizomycotina</taxon>
        <taxon>Leotiomycetes</taxon>
        <taxon>Helotiales</taxon>
        <taxon>Helotiaceae</taxon>
        <taxon>Hymenoscyphus</taxon>
    </lineage>
</organism>
<dbReference type="OrthoDB" id="10029320at2759"/>
<dbReference type="Gene3D" id="1.10.630.10">
    <property type="entry name" value="Cytochrome P450"/>
    <property type="match status" value="2"/>
</dbReference>
<evidence type="ECO:0000256" key="2">
    <source>
        <dbReference type="ARBA" id="ARBA00005179"/>
    </source>
</evidence>
<keyword evidence="5" id="KW-0560">Oxidoreductase</keyword>
<dbReference type="SUPFAM" id="SSF48264">
    <property type="entry name" value="Cytochrome P450"/>
    <property type="match status" value="1"/>
</dbReference>
<dbReference type="GO" id="GO:0004497">
    <property type="term" value="F:monooxygenase activity"/>
    <property type="evidence" value="ECO:0007669"/>
    <property type="project" value="UniProtKB-KW"/>
</dbReference>
<dbReference type="Pfam" id="PF00067">
    <property type="entry name" value="p450"/>
    <property type="match status" value="2"/>
</dbReference>
<comment type="pathway">
    <text evidence="2">Secondary metabolite biosynthesis.</text>
</comment>
<reference evidence="10" key="1">
    <citation type="submission" date="2021-07" db="EMBL/GenBank/DDBJ databases">
        <authorList>
            <person name="Durling M."/>
        </authorList>
    </citation>
    <scope>NUCLEOTIDE SEQUENCE</scope>
</reference>
<dbReference type="PANTHER" id="PTHR24305:SF107">
    <property type="entry name" value="P450, PUTATIVE (EUROFUNG)-RELATED"/>
    <property type="match status" value="1"/>
</dbReference>
<dbReference type="GO" id="GO:0020037">
    <property type="term" value="F:heme binding"/>
    <property type="evidence" value="ECO:0007669"/>
    <property type="project" value="InterPro"/>
</dbReference>
<dbReference type="InterPro" id="IPR050121">
    <property type="entry name" value="Cytochrome_P450_monoxygenase"/>
</dbReference>
<comment type="caution">
    <text evidence="10">The sequence shown here is derived from an EMBL/GenBank/DDBJ whole genome shotgun (WGS) entry which is preliminary data.</text>
</comment>
<evidence type="ECO:0000256" key="9">
    <source>
        <dbReference type="SAM" id="MobiDB-lite"/>
    </source>
</evidence>
<evidence type="ECO:0000256" key="5">
    <source>
        <dbReference type="ARBA" id="ARBA00023002"/>
    </source>
</evidence>
<dbReference type="GO" id="GO:0005506">
    <property type="term" value="F:iron ion binding"/>
    <property type="evidence" value="ECO:0007669"/>
    <property type="project" value="InterPro"/>
</dbReference>
<keyword evidence="6 8" id="KW-0408">Iron</keyword>
<dbReference type="AlphaFoldDB" id="A0A9N9Q499"/>
<keyword evidence="7" id="KW-0503">Monooxygenase</keyword>
<keyword evidence="3 8" id="KW-0349">Heme</keyword>
<dbReference type="GO" id="GO:0016705">
    <property type="term" value="F:oxidoreductase activity, acting on paired donors, with incorporation or reduction of molecular oxygen"/>
    <property type="evidence" value="ECO:0007669"/>
    <property type="project" value="InterPro"/>
</dbReference>
<dbReference type="EMBL" id="CAJVRM010000095">
    <property type="protein sequence ID" value="CAG8974222.1"/>
    <property type="molecule type" value="Genomic_DNA"/>
</dbReference>
<gene>
    <name evidence="10" type="ORF">HYALB_00007385</name>
</gene>
<feature type="binding site" description="axial binding residue" evidence="8">
    <location>
        <position position="197"/>
    </location>
    <ligand>
        <name>heme</name>
        <dbReference type="ChEBI" id="CHEBI:30413"/>
    </ligand>
    <ligandPart>
        <name>Fe</name>
        <dbReference type="ChEBI" id="CHEBI:18248"/>
    </ligandPart>
</feature>
<keyword evidence="11" id="KW-1185">Reference proteome</keyword>
<evidence type="ECO:0000313" key="11">
    <source>
        <dbReference type="Proteomes" id="UP000701801"/>
    </source>
</evidence>
<evidence type="ECO:0008006" key="12">
    <source>
        <dbReference type="Google" id="ProtNLM"/>
    </source>
</evidence>
<evidence type="ECO:0000256" key="1">
    <source>
        <dbReference type="ARBA" id="ARBA00001971"/>
    </source>
</evidence>
<sequence>MHQYISHELDTRYKTQDPSDKNINTSRSKSIIDLALTSYISLHHKSDSTKTMDPKFKALAISQIRTFLFAGHDTTSSTLSYTFHLLSLHPSPIALLIAEHNGILGPTHDTKTLSAKLSSNPHLLNQLPYTTSILKETLQTFLVWINSYSLHRSPTYWDSPDSFLPERWLVPAPHEPFLHPVPVKGAFRPSEEGKRSCIGQELAMMEMKVVLVMVVRGLGVRSVYEEFDGMGAGKGMDGREGVKMVQGERSYQVLRGSARPRDGMPCLVEVRERVE</sequence>